<sequence>MIAIFEGLVGDIMEVFMDDFSFCGSSFDACLLNLERVLKGCEEIHIVLNWEKCHFMVQERIVLGHKISESSIDVDRDKIETIERLPLPSSVKAIRNFLGHAATFNLIKEKLTKSPILVSPNWSIPFELMCDTSDYAIGVMLG</sequence>
<accession>A0ACC0BUG6</accession>
<name>A0ACC0BUG6_CATRO</name>
<comment type="caution">
    <text evidence="1">The sequence shown here is derived from an EMBL/GenBank/DDBJ whole genome shotgun (WGS) entry which is preliminary data.</text>
</comment>
<organism evidence="1 2">
    <name type="scientific">Catharanthus roseus</name>
    <name type="common">Madagascar periwinkle</name>
    <name type="synonym">Vinca rosea</name>
    <dbReference type="NCBI Taxonomy" id="4058"/>
    <lineage>
        <taxon>Eukaryota</taxon>
        <taxon>Viridiplantae</taxon>
        <taxon>Streptophyta</taxon>
        <taxon>Embryophyta</taxon>
        <taxon>Tracheophyta</taxon>
        <taxon>Spermatophyta</taxon>
        <taxon>Magnoliopsida</taxon>
        <taxon>eudicotyledons</taxon>
        <taxon>Gunneridae</taxon>
        <taxon>Pentapetalae</taxon>
        <taxon>asterids</taxon>
        <taxon>lamiids</taxon>
        <taxon>Gentianales</taxon>
        <taxon>Apocynaceae</taxon>
        <taxon>Rauvolfioideae</taxon>
        <taxon>Vinceae</taxon>
        <taxon>Catharanthinae</taxon>
        <taxon>Catharanthus</taxon>
    </lineage>
</organism>
<keyword evidence="2" id="KW-1185">Reference proteome</keyword>
<dbReference type="EMBL" id="CM044702">
    <property type="protein sequence ID" value="KAI5676232.1"/>
    <property type="molecule type" value="Genomic_DNA"/>
</dbReference>
<evidence type="ECO:0000313" key="1">
    <source>
        <dbReference type="EMBL" id="KAI5676232.1"/>
    </source>
</evidence>
<dbReference type="Proteomes" id="UP001060085">
    <property type="component" value="Linkage Group LG02"/>
</dbReference>
<protein>
    <submittedName>
        <fullName evidence="1">Uncharacterized protein</fullName>
    </submittedName>
</protein>
<gene>
    <name evidence="1" type="ORF">M9H77_07182</name>
</gene>
<proteinExistence type="predicted"/>
<evidence type="ECO:0000313" key="2">
    <source>
        <dbReference type="Proteomes" id="UP001060085"/>
    </source>
</evidence>
<reference evidence="2" key="1">
    <citation type="journal article" date="2023" name="Nat. Plants">
        <title>Single-cell RNA sequencing provides a high-resolution roadmap for understanding the multicellular compartmentation of specialized metabolism.</title>
        <authorList>
            <person name="Sun S."/>
            <person name="Shen X."/>
            <person name="Li Y."/>
            <person name="Li Y."/>
            <person name="Wang S."/>
            <person name="Li R."/>
            <person name="Zhang H."/>
            <person name="Shen G."/>
            <person name="Guo B."/>
            <person name="Wei J."/>
            <person name="Xu J."/>
            <person name="St-Pierre B."/>
            <person name="Chen S."/>
            <person name="Sun C."/>
        </authorList>
    </citation>
    <scope>NUCLEOTIDE SEQUENCE [LARGE SCALE GENOMIC DNA]</scope>
</reference>